<dbReference type="Proteomes" id="UP000789860">
    <property type="component" value="Unassembled WGS sequence"/>
</dbReference>
<feature type="non-terminal residue" evidence="1">
    <location>
        <position position="1"/>
    </location>
</feature>
<organism evidence="1 2">
    <name type="scientific">Scutellospora calospora</name>
    <dbReference type="NCBI Taxonomy" id="85575"/>
    <lineage>
        <taxon>Eukaryota</taxon>
        <taxon>Fungi</taxon>
        <taxon>Fungi incertae sedis</taxon>
        <taxon>Mucoromycota</taxon>
        <taxon>Glomeromycotina</taxon>
        <taxon>Glomeromycetes</taxon>
        <taxon>Diversisporales</taxon>
        <taxon>Gigasporaceae</taxon>
        <taxon>Scutellospora</taxon>
    </lineage>
</organism>
<evidence type="ECO:0000313" key="1">
    <source>
        <dbReference type="EMBL" id="CAG8652473.1"/>
    </source>
</evidence>
<proteinExistence type="predicted"/>
<name>A0ACA9NEG4_9GLOM</name>
<sequence length="98" mass="11339">EGIEYLLADSVEDKEQNTSIILLRNLNLTERLVNSTRLIVKECYYYLIEAEILTGIYQGSRVFIPRIRLSPSNANLFQLVKKQFLIKLSFAMTINKAQ</sequence>
<accession>A0ACA9NEG4</accession>
<keyword evidence="2" id="KW-1185">Reference proteome</keyword>
<comment type="caution">
    <text evidence="1">The sequence shown here is derived from an EMBL/GenBank/DDBJ whole genome shotgun (WGS) entry which is preliminary data.</text>
</comment>
<evidence type="ECO:0000313" key="2">
    <source>
        <dbReference type="Proteomes" id="UP000789860"/>
    </source>
</evidence>
<feature type="non-terminal residue" evidence="1">
    <location>
        <position position="98"/>
    </location>
</feature>
<reference evidence="1" key="1">
    <citation type="submission" date="2021-06" db="EMBL/GenBank/DDBJ databases">
        <authorList>
            <person name="Kallberg Y."/>
            <person name="Tangrot J."/>
            <person name="Rosling A."/>
        </authorList>
    </citation>
    <scope>NUCLEOTIDE SEQUENCE</scope>
    <source>
        <strain evidence="1">AU212A</strain>
    </source>
</reference>
<protein>
    <submittedName>
        <fullName evidence="1">9794_t:CDS:1</fullName>
    </submittedName>
</protein>
<dbReference type="EMBL" id="CAJVPM010024159">
    <property type="protein sequence ID" value="CAG8652473.1"/>
    <property type="molecule type" value="Genomic_DNA"/>
</dbReference>
<gene>
    <name evidence="1" type="ORF">SCALOS_LOCUS8712</name>
</gene>